<proteinExistence type="predicted"/>
<gene>
    <name evidence="2" type="ORF">AB0E61_18495</name>
</gene>
<accession>A0ABV2Z257</accession>
<organism evidence="2 3">
    <name type="scientific">Streptomyces catenulae</name>
    <dbReference type="NCBI Taxonomy" id="66875"/>
    <lineage>
        <taxon>Bacteria</taxon>
        <taxon>Bacillati</taxon>
        <taxon>Actinomycetota</taxon>
        <taxon>Actinomycetes</taxon>
        <taxon>Kitasatosporales</taxon>
        <taxon>Streptomycetaceae</taxon>
        <taxon>Streptomyces</taxon>
    </lineage>
</organism>
<sequence length="125" mass="12708">MPTEPLTAALLFLVGVINLVPGAVAVAPSRIGAAYGIDVHADPDLVLLLRHRAVLLALVGTGLLGAAFLPSLRVPAMVAGGVSMGTFLLFARTTRALNGATKRVARIDLAALALLLVAAGTVRHG</sequence>
<evidence type="ECO:0000313" key="3">
    <source>
        <dbReference type="Proteomes" id="UP001550853"/>
    </source>
</evidence>
<dbReference type="RefSeq" id="WP_030281511.1">
    <property type="nucleotide sequence ID" value="NZ_JBEZVI010000014.1"/>
</dbReference>
<evidence type="ECO:0000313" key="2">
    <source>
        <dbReference type="EMBL" id="MEU3712071.1"/>
    </source>
</evidence>
<dbReference type="Proteomes" id="UP001550853">
    <property type="component" value="Unassembled WGS sequence"/>
</dbReference>
<keyword evidence="3" id="KW-1185">Reference proteome</keyword>
<evidence type="ECO:0008006" key="4">
    <source>
        <dbReference type="Google" id="ProtNLM"/>
    </source>
</evidence>
<feature type="transmembrane region" description="Helical" evidence="1">
    <location>
        <begin position="76"/>
        <end position="92"/>
    </location>
</feature>
<keyword evidence="1" id="KW-1133">Transmembrane helix</keyword>
<keyword evidence="1" id="KW-0472">Membrane</keyword>
<keyword evidence="1" id="KW-0812">Transmembrane</keyword>
<dbReference type="EMBL" id="JBEZVI010000014">
    <property type="protein sequence ID" value="MEU3712071.1"/>
    <property type="molecule type" value="Genomic_DNA"/>
</dbReference>
<evidence type="ECO:0000256" key="1">
    <source>
        <dbReference type="SAM" id="Phobius"/>
    </source>
</evidence>
<name>A0ABV2Z257_9ACTN</name>
<feature type="transmembrane region" description="Helical" evidence="1">
    <location>
        <begin position="49"/>
        <end position="69"/>
    </location>
</feature>
<reference evidence="2 3" key="1">
    <citation type="submission" date="2024-06" db="EMBL/GenBank/DDBJ databases">
        <title>The Natural Products Discovery Center: Release of the First 8490 Sequenced Strains for Exploring Actinobacteria Biosynthetic Diversity.</title>
        <authorList>
            <person name="Kalkreuter E."/>
            <person name="Kautsar S.A."/>
            <person name="Yang D."/>
            <person name="Bader C.D."/>
            <person name="Teijaro C.N."/>
            <person name="Fluegel L."/>
            <person name="Davis C.M."/>
            <person name="Simpson J.R."/>
            <person name="Lauterbach L."/>
            <person name="Steele A.D."/>
            <person name="Gui C."/>
            <person name="Meng S."/>
            <person name="Li G."/>
            <person name="Viehrig K."/>
            <person name="Ye F."/>
            <person name="Su P."/>
            <person name="Kiefer A.F."/>
            <person name="Nichols A."/>
            <person name="Cepeda A.J."/>
            <person name="Yan W."/>
            <person name="Fan B."/>
            <person name="Jiang Y."/>
            <person name="Adhikari A."/>
            <person name="Zheng C.-J."/>
            <person name="Schuster L."/>
            <person name="Cowan T.M."/>
            <person name="Smanski M.J."/>
            <person name="Chevrette M.G."/>
            <person name="De Carvalho L.P.S."/>
            <person name="Shen B."/>
        </authorList>
    </citation>
    <scope>NUCLEOTIDE SEQUENCE [LARGE SCALE GENOMIC DNA]</scope>
    <source>
        <strain evidence="2 3">NPDC033039</strain>
    </source>
</reference>
<protein>
    <recommendedName>
        <fullName evidence="4">Phosphopantetheine adenylyltransferase</fullName>
    </recommendedName>
</protein>
<feature type="transmembrane region" description="Helical" evidence="1">
    <location>
        <begin position="104"/>
        <end position="122"/>
    </location>
</feature>
<comment type="caution">
    <text evidence="2">The sequence shown here is derived from an EMBL/GenBank/DDBJ whole genome shotgun (WGS) entry which is preliminary data.</text>
</comment>